<accession>A0AC61QY86</accession>
<protein>
    <submittedName>
        <fullName evidence="1">Uncharacterized protein</fullName>
    </submittedName>
</protein>
<gene>
    <name evidence="1" type="ORF">E5357_10025</name>
</gene>
<keyword evidence="2" id="KW-1185">Reference proteome</keyword>
<proteinExistence type="predicted"/>
<reference evidence="1" key="1">
    <citation type="submission" date="2019-04" db="EMBL/GenBank/DDBJ databases">
        <title>Microbes associate with the intestines of laboratory mice.</title>
        <authorList>
            <person name="Navarre W."/>
            <person name="Wong E."/>
            <person name="Huang K."/>
            <person name="Tropini C."/>
            <person name="Ng K."/>
            <person name="Yu B."/>
        </authorList>
    </citation>
    <scope>NUCLEOTIDE SEQUENCE</scope>
    <source>
        <strain evidence="1">NM72_1-8</strain>
    </source>
</reference>
<name>A0AC61QY86_9FIRM</name>
<comment type="caution">
    <text evidence="1">The sequence shown here is derived from an EMBL/GenBank/DDBJ whole genome shotgun (WGS) entry which is preliminary data.</text>
</comment>
<sequence>MEFPFYDSPDTATIICCHILKRQAPILYVSHDEDDGMWQFLCGETHETDEAKLVSLKWVFDLDNSVSTLKDMPCGYYAERKTQDDDWIIRKR</sequence>
<dbReference type="EMBL" id="SRZB01000021">
    <property type="protein sequence ID" value="TGX98144.1"/>
    <property type="molecule type" value="Genomic_DNA"/>
</dbReference>
<evidence type="ECO:0000313" key="1">
    <source>
        <dbReference type="EMBL" id="TGX98144.1"/>
    </source>
</evidence>
<evidence type="ECO:0000313" key="2">
    <source>
        <dbReference type="Proteomes" id="UP000307720"/>
    </source>
</evidence>
<dbReference type="Proteomes" id="UP000307720">
    <property type="component" value="Unassembled WGS sequence"/>
</dbReference>
<organism evidence="1 2">
    <name type="scientific">Hominisplanchenecus murintestinalis</name>
    <dbReference type="NCBI Taxonomy" id="2941517"/>
    <lineage>
        <taxon>Bacteria</taxon>
        <taxon>Bacillati</taxon>
        <taxon>Bacillota</taxon>
        <taxon>Clostridia</taxon>
        <taxon>Lachnospirales</taxon>
        <taxon>Lachnospiraceae</taxon>
        <taxon>Hominisplanchenecus</taxon>
    </lineage>
</organism>